<name>A0ABS7JZ72_9BACI</name>
<protein>
    <submittedName>
        <fullName evidence="1">YheC/YheD family protein</fullName>
    </submittedName>
</protein>
<dbReference type="InterPro" id="IPR026838">
    <property type="entry name" value="YheC/D"/>
</dbReference>
<comment type="caution">
    <text evidence="1">The sequence shown here is derived from an EMBL/GenBank/DDBJ whole genome shotgun (WGS) entry which is preliminary data.</text>
</comment>
<evidence type="ECO:0000313" key="1">
    <source>
        <dbReference type="EMBL" id="MBY0095235.1"/>
    </source>
</evidence>
<sequence length="369" mass="42107">MYSFGFISLNPELENSYFTEVAKHASDYHIECYRFSPIQINPVTHLVTGEKFHPDLQEWQPQKFQLPDILYDRCFYSEHPLAKNALAIMKWLKNRGDLLFIGHGLPNKWQLYQTLSNSNLSPYVVKTISVTDAFQTLSFLEKEKKIILKPASGSGGMGIACLEKEEETISVIVEKQQQILRSTFPSINVAQKWIDNIRTKKEYLAQPFLQLVDQANRPFDIRILLQKNGNGQWVERGRGIRTGQANGVLSNLSAGAETVPFHKWLNSIDPKKIEFLEKEINEITTQLPIILEDTYPPLFEIGVDIGVAQDLSLWILDVNSKPGRKVVLETSPSAQESLYTAPLEYGRMLAGQQEQGRKSYEKTFSNRNQ</sequence>
<dbReference type="RefSeq" id="WP_221870032.1">
    <property type="nucleotide sequence ID" value="NZ_JACWFH010000001.1"/>
</dbReference>
<organism evidence="1 2">
    <name type="scientific">Mesobacillus maritimus</name>
    <dbReference type="NCBI Taxonomy" id="1643336"/>
    <lineage>
        <taxon>Bacteria</taxon>
        <taxon>Bacillati</taxon>
        <taxon>Bacillota</taxon>
        <taxon>Bacilli</taxon>
        <taxon>Bacillales</taxon>
        <taxon>Bacillaceae</taxon>
        <taxon>Mesobacillus</taxon>
    </lineage>
</organism>
<accession>A0ABS7JZ72</accession>
<gene>
    <name evidence="1" type="ORF">H0185_00175</name>
</gene>
<dbReference type="Gene3D" id="3.30.1490.20">
    <property type="entry name" value="ATP-grasp fold, A domain"/>
    <property type="match status" value="1"/>
</dbReference>
<dbReference type="Gene3D" id="3.30.470.20">
    <property type="entry name" value="ATP-grasp fold, B domain"/>
    <property type="match status" value="1"/>
</dbReference>
<reference evidence="1 2" key="1">
    <citation type="submission" date="2020-07" db="EMBL/GenBank/DDBJ databases">
        <title>Fungal Genomes of the International Space Station.</title>
        <authorList>
            <person name="Seuylemezian A."/>
            <person name="Singh N.K."/>
            <person name="Wood J."/>
            <person name="Venkateswaran K."/>
        </authorList>
    </citation>
    <scope>NUCLEOTIDE SEQUENCE [LARGE SCALE GENOMIC DNA]</scope>
    <source>
        <strain evidence="1 2">PL-B2</strain>
    </source>
</reference>
<dbReference type="InterPro" id="IPR013815">
    <property type="entry name" value="ATP_grasp_subdomain_1"/>
</dbReference>
<keyword evidence="2" id="KW-1185">Reference proteome</keyword>
<evidence type="ECO:0000313" key="2">
    <source>
        <dbReference type="Proteomes" id="UP000769780"/>
    </source>
</evidence>
<proteinExistence type="predicted"/>
<dbReference type="EMBL" id="JACWFH010000001">
    <property type="protein sequence ID" value="MBY0095235.1"/>
    <property type="molecule type" value="Genomic_DNA"/>
</dbReference>
<dbReference type="SUPFAM" id="SSF56059">
    <property type="entry name" value="Glutathione synthetase ATP-binding domain-like"/>
    <property type="match status" value="1"/>
</dbReference>
<dbReference type="Pfam" id="PF14398">
    <property type="entry name" value="ATPgrasp_YheCD"/>
    <property type="match status" value="1"/>
</dbReference>
<dbReference type="Proteomes" id="UP000769780">
    <property type="component" value="Unassembled WGS sequence"/>
</dbReference>